<feature type="compositionally biased region" description="Polar residues" evidence="1">
    <location>
        <begin position="221"/>
        <end position="233"/>
    </location>
</feature>
<feature type="domain" description="Coilin tudor" evidence="3">
    <location>
        <begin position="400"/>
        <end position="458"/>
    </location>
</feature>
<feature type="region of interest" description="Disordered" evidence="1">
    <location>
        <begin position="377"/>
        <end position="397"/>
    </location>
</feature>
<dbReference type="InterPro" id="IPR031722">
    <property type="entry name" value="Coilin_N"/>
</dbReference>
<protein>
    <submittedName>
        <fullName evidence="4">Coilin</fullName>
    </submittedName>
</protein>
<feature type="domain" description="Coilin N-terminal" evidence="2">
    <location>
        <begin position="9"/>
        <end position="134"/>
    </location>
</feature>
<name>A0AA47NMA5_MERPO</name>
<evidence type="ECO:0000259" key="2">
    <source>
        <dbReference type="Pfam" id="PF15862"/>
    </source>
</evidence>
<dbReference type="AlphaFoldDB" id="A0AA47NMA5"/>
<sequence>MAADSINSIRLRLYFDYPPPAASDCRMCWLLVDLNKCRVVADLESIIRDKFDISRKSILNLFIDNCYLPHTESIYVVRDNDAISIKVDSLVLLTNGQCSDQVGSKSRKKRRRYLEVEPEDHEVCLAWKKKKKKRNKKSEAILDEETQQTPGPIGDEDSHKKHLKRKEKTPKSSSSKTPLTPSGQHVNKTPRPKPVDVNGKAKAKQASSSDSSDSSSEEDTAATNLASKVQKNIPQKVPVAPTGTKVPQKAKPAPGKKSQPCPSSSSSDSSSDEAQGEPSTKLIGRLSAPKGLARDTNNPQGGAQQGSLASQPTKCATKPASGVPPPASVGEVAAGRPADSDSEEEIKLVIKRPLLAMQGVGIAAEACMRGRGWGRCQPRGRGGVNGGNPGRNRVEPPPKRDYSTMPLLAAPPSVGQKIVFKLLELTENYTPEVSEYKEGKIINFDHATKQVELELLNSWHEPGKFDLVYQNADGSESVEYAVSRSGSQVSCPIHCHEWLVQCNLMPKPQPFPNVCLH</sequence>
<proteinExistence type="predicted"/>
<evidence type="ECO:0000313" key="4">
    <source>
        <dbReference type="EMBL" id="KAK0131566.1"/>
    </source>
</evidence>
<accession>A0AA47NMA5</accession>
<feature type="compositionally biased region" description="Low complexity" evidence="1">
    <location>
        <begin position="171"/>
        <end position="182"/>
    </location>
</feature>
<dbReference type="PANTHER" id="PTHR15197:SF0">
    <property type="entry name" value="COILIN"/>
    <property type="match status" value="1"/>
</dbReference>
<evidence type="ECO:0000256" key="1">
    <source>
        <dbReference type="SAM" id="MobiDB-lite"/>
    </source>
</evidence>
<dbReference type="PANTHER" id="PTHR15197">
    <property type="entry name" value="COILIN P80"/>
    <property type="match status" value="1"/>
</dbReference>
<dbReference type="GO" id="GO:0000387">
    <property type="term" value="P:spliceosomal snRNP assembly"/>
    <property type="evidence" value="ECO:0007669"/>
    <property type="project" value="TreeGrafter"/>
</dbReference>
<keyword evidence="5" id="KW-1185">Reference proteome</keyword>
<dbReference type="GO" id="GO:0030620">
    <property type="term" value="F:U2 snRNA binding"/>
    <property type="evidence" value="ECO:0007669"/>
    <property type="project" value="TreeGrafter"/>
</dbReference>
<dbReference type="InterPro" id="IPR056398">
    <property type="entry name" value="Tudor_Coilin"/>
</dbReference>
<dbReference type="Pfam" id="PF23086">
    <property type="entry name" value="Tudor_Coilin"/>
    <property type="match status" value="1"/>
</dbReference>
<gene>
    <name evidence="4" type="primary">coil</name>
    <name evidence="4" type="ORF">N1851_033741</name>
</gene>
<dbReference type="Proteomes" id="UP001174136">
    <property type="component" value="Unassembled WGS sequence"/>
</dbReference>
<evidence type="ECO:0000259" key="3">
    <source>
        <dbReference type="Pfam" id="PF23086"/>
    </source>
</evidence>
<evidence type="ECO:0000313" key="5">
    <source>
        <dbReference type="Proteomes" id="UP001174136"/>
    </source>
</evidence>
<feature type="region of interest" description="Disordered" evidence="1">
    <location>
        <begin position="135"/>
        <end position="344"/>
    </location>
</feature>
<organism evidence="4 5">
    <name type="scientific">Merluccius polli</name>
    <name type="common">Benguela hake</name>
    <name type="synonym">Merluccius cadenati</name>
    <dbReference type="NCBI Taxonomy" id="89951"/>
    <lineage>
        <taxon>Eukaryota</taxon>
        <taxon>Metazoa</taxon>
        <taxon>Chordata</taxon>
        <taxon>Craniata</taxon>
        <taxon>Vertebrata</taxon>
        <taxon>Euteleostomi</taxon>
        <taxon>Actinopterygii</taxon>
        <taxon>Neopterygii</taxon>
        <taxon>Teleostei</taxon>
        <taxon>Neoteleostei</taxon>
        <taxon>Acanthomorphata</taxon>
        <taxon>Zeiogadaria</taxon>
        <taxon>Gadariae</taxon>
        <taxon>Gadiformes</taxon>
        <taxon>Gadoidei</taxon>
        <taxon>Merlucciidae</taxon>
        <taxon>Merluccius</taxon>
    </lineage>
</organism>
<dbReference type="Pfam" id="PF15862">
    <property type="entry name" value="Coilin_N"/>
    <property type="match status" value="1"/>
</dbReference>
<dbReference type="InterPro" id="IPR024822">
    <property type="entry name" value="Coilin"/>
</dbReference>
<feature type="compositionally biased region" description="Low complexity" evidence="1">
    <location>
        <begin position="300"/>
        <end position="311"/>
    </location>
</feature>
<dbReference type="GO" id="GO:0030619">
    <property type="term" value="F:U1 snRNA binding"/>
    <property type="evidence" value="ECO:0007669"/>
    <property type="project" value="TreeGrafter"/>
</dbReference>
<dbReference type="EMBL" id="JAOPHQ010006539">
    <property type="protein sequence ID" value="KAK0131566.1"/>
    <property type="molecule type" value="Genomic_DNA"/>
</dbReference>
<comment type="caution">
    <text evidence="4">The sequence shown here is derived from an EMBL/GenBank/DDBJ whole genome shotgun (WGS) entry which is preliminary data.</text>
</comment>
<dbReference type="GO" id="GO:0015030">
    <property type="term" value="C:Cajal body"/>
    <property type="evidence" value="ECO:0007669"/>
    <property type="project" value="TreeGrafter"/>
</dbReference>
<feature type="compositionally biased region" description="Gly residues" evidence="1">
    <location>
        <begin position="380"/>
        <end position="389"/>
    </location>
</feature>
<reference evidence="4" key="1">
    <citation type="journal article" date="2023" name="Front. Mar. Sci.">
        <title>A new Merluccius polli reference genome to investigate the effects of global change in West African waters.</title>
        <authorList>
            <person name="Mateo J.L."/>
            <person name="Blanco-Fernandez C."/>
            <person name="Garcia-Vazquez E."/>
            <person name="Machado-Schiaffino G."/>
        </authorList>
    </citation>
    <scope>NUCLEOTIDE SEQUENCE</scope>
    <source>
        <strain evidence="4">C29</strain>
        <tissue evidence="4">Fin</tissue>
    </source>
</reference>